<evidence type="ECO:0000313" key="4">
    <source>
        <dbReference type="EMBL" id="CAF4341655.1"/>
    </source>
</evidence>
<dbReference type="Proteomes" id="UP000682733">
    <property type="component" value="Unassembled WGS sequence"/>
</dbReference>
<dbReference type="AlphaFoldDB" id="A0A815RE81"/>
<proteinExistence type="predicted"/>
<protein>
    <submittedName>
        <fullName evidence="2">Uncharacterized protein</fullName>
    </submittedName>
</protein>
<evidence type="ECO:0000313" key="2">
    <source>
        <dbReference type="EMBL" id="CAF1475362.1"/>
    </source>
</evidence>
<dbReference type="Proteomes" id="UP000681722">
    <property type="component" value="Unassembled WGS sequence"/>
</dbReference>
<dbReference type="EMBL" id="CAJNOQ010020783">
    <property type="protein sequence ID" value="CAF1475362.1"/>
    <property type="molecule type" value="Genomic_DNA"/>
</dbReference>
<name>A0A815RE81_9BILA</name>
<gene>
    <name evidence="2" type="ORF">GPM918_LOCUS35615</name>
    <name evidence="1" type="ORF">OVA965_LOCUS30440</name>
    <name evidence="4" type="ORF">SRO942_LOCUS36333</name>
    <name evidence="3" type="ORF">TMI583_LOCUS31240</name>
</gene>
<sequence length="211" mass="24339">VNNVSHTSNKNHATEIETTLNLIRKASFIVEQDFSSSLKRFTKCLLSTKSVGRTKLTKANEIRPSHEAHLLPSCLQNMQQELQEKDLKLFHVIYIGTLRFTTWFFSKKLKTAGSLVLFNKDGGHRIGFIQAIIEIKQNYLIQIKNANIRKRLELGVNQQVIGTWNVIYGDFNNYTCSFIKPDQLIKKCAYLHDETNNSFVFFRFPTSFESS</sequence>
<accession>A0A815RE81</accession>
<keyword evidence="5" id="KW-1185">Reference proteome</keyword>
<evidence type="ECO:0000313" key="5">
    <source>
        <dbReference type="Proteomes" id="UP000663829"/>
    </source>
</evidence>
<organism evidence="2 5">
    <name type="scientific">Didymodactylos carnosus</name>
    <dbReference type="NCBI Taxonomy" id="1234261"/>
    <lineage>
        <taxon>Eukaryota</taxon>
        <taxon>Metazoa</taxon>
        <taxon>Spiralia</taxon>
        <taxon>Gnathifera</taxon>
        <taxon>Rotifera</taxon>
        <taxon>Eurotatoria</taxon>
        <taxon>Bdelloidea</taxon>
        <taxon>Philodinida</taxon>
        <taxon>Philodinidae</taxon>
        <taxon>Didymodactylos</taxon>
    </lineage>
</organism>
<evidence type="ECO:0000313" key="1">
    <source>
        <dbReference type="EMBL" id="CAF1343163.1"/>
    </source>
</evidence>
<dbReference type="Proteomes" id="UP000663829">
    <property type="component" value="Unassembled WGS sequence"/>
</dbReference>
<comment type="caution">
    <text evidence="2">The sequence shown here is derived from an EMBL/GenBank/DDBJ whole genome shotgun (WGS) entry which is preliminary data.</text>
</comment>
<dbReference type="EMBL" id="CAJNOK010022126">
    <property type="protein sequence ID" value="CAF1343163.1"/>
    <property type="molecule type" value="Genomic_DNA"/>
</dbReference>
<dbReference type="Proteomes" id="UP000677228">
    <property type="component" value="Unassembled WGS sequence"/>
</dbReference>
<dbReference type="EMBL" id="CAJOBC010086252">
    <property type="protein sequence ID" value="CAF4341655.1"/>
    <property type="molecule type" value="Genomic_DNA"/>
</dbReference>
<evidence type="ECO:0000313" key="3">
    <source>
        <dbReference type="EMBL" id="CAF4154198.1"/>
    </source>
</evidence>
<reference evidence="2" key="1">
    <citation type="submission" date="2021-02" db="EMBL/GenBank/DDBJ databases">
        <authorList>
            <person name="Nowell W R."/>
        </authorList>
    </citation>
    <scope>NUCLEOTIDE SEQUENCE</scope>
</reference>
<dbReference type="EMBL" id="CAJOBA010043754">
    <property type="protein sequence ID" value="CAF4154198.1"/>
    <property type="molecule type" value="Genomic_DNA"/>
</dbReference>
<feature type="non-terminal residue" evidence="2">
    <location>
        <position position="1"/>
    </location>
</feature>
<dbReference type="OrthoDB" id="10214543at2759"/>